<dbReference type="AlphaFoldDB" id="A0A6C0U309"/>
<feature type="signal peptide" evidence="1">
    <location>
        <begin position="1"/>
        <end position="18"/>
    </location>
</feature>
<dbReference type="KEGG" id="kim:G3T16_04500"/>
<keyword evidence="1" id="KW-0732">Signal</keyword>
<sequence length="102" mass="11074">MKSLLAVPALLLAVNSWADCPTVMPSEAPPVPDGKSASYTEMREAQRAVADYVNGIETFLECRPQLHALAHNRAIDLAETAADAYNDALASFRQRDVMLADN</sequence>
<evidence type="ECO:0000313" key="2">
    <source>
        <dbReference type="EMBL" id="QIB64755.1"/>
    </source>
</evidence>
<name>A0A6C0U309_9GAMM</name>
<organism evidence="2 3">
    <name type="scientific">Kineobactrum salinum</name>
    <dbReference type="NCBI Taxonomy" id="2708301"/>
    <lineage>
        <taxon>Bacteria</taxon>
        <taxon>Pseudomonadati</taxon>
        <taxon>Pseudomonadota</taxon>
        <taxon>Gammaproteobacteria</taxon>
        <taxon>Cellvibrionales</taxon>
        <taxon>Halieaceae</taxon>
        <taxon>Kineobactrum</taxon>
    </lineage>
</organism>
<dbReference type="Proteomes" id="UP000477680">
    <property type="component" value="Chromosome"/>
</dbReference>
<proteinExistence type="predicted"/>
<dbReference type="RefSeq" id="WP_163494005.1">
    <property type="nucleotide sequence ID" value="NZ_CP048711.1"/>
</dbReference>
<reference evidence="2 3" key="1">
    <citation type="submission" date="2020-02" db="EMBL/GenBank/DDBJ databases">
        <title>Genome sequencing for Kineobactrum sp. M2.</title>
        <authorList>
            <person name="Park S.-J."/>
        </authorList>
    </citation>
    <scope>NUCLEOTIDE SEQUENCE [LARGE SCALE GENOMIC DNA]</scope>
    <source>
        <strain evidence="2 3">M2</strain>
    </source>
</reference>
<evidence type="ECO:0000256" key="1">
    <source>
        <dbReference type="SAM" id="SignalP"/>
    </source>
</evidence>
<keyword evidence="3" id="KW-1185">Reference proteome</keyword>
<dbReference type="EMBL" id="CP048711">
    <property type="protein sequence ID" value="QIB64755.1"/>
    <property type="molecule type" value="Genomic_DNA"/>
</dbReference>
<evidence type="ECO:0000313" key="3">
    <source>
        <dbReference type="Proteomes" id="UP000477680"/>
    </source>
</evidence>
<protein>
    <submittedName>
        <fullName evidence="2">Uncharacterized protein</fullName>
    </submittedName>
</protein>
<gene>
    <name evidence="2" type="ORF">G3T16_04500</name>
</gene>
<accession>A0A6C0U309</accession>
<feature type="chain" id="PRO_5025662849" evidence="1">
    <location>
        <begin position="19"/>
        <end position="102"/>
    </location>
</feature>